<dbReference type="EMBL" id="UINC01118313">
    <property type="protein sequence ID" value="SVC91361.1"/>
    <property type="molecule type" value="Genomic_DNA"/>
</dbReference>
<sequence length="74" mass="8186">MIWNRVSLVVSIALMLVVVVPVATRAADYHHVHITSSSPAKGVEWYSEYLGCHPVSDRDDTANCDGVEFVFVPQ</sequence>
<organism evidence="1">
    <name type="scientific">marine metagenome</name>
    <dbReference type="NCBI Taxonomy" id="408172"/>
    <lineage>
        <taxon>unclassified sequences</taxon>
        <taxon>metagenomes</taxon>
        <taxon>ecological metagenomes</taxon>
    </lineage>
</organism>
<accession>A0A382R458</accession>
<dbReference type="SUPFAM" id="SSF54593">
    <property type="entry name" value="Glyoxalase/Bleomycin resistance protein/Dihydroxybiphenyl dioxygenase"/>
    <property type="match status" value="1"/>
</dbReference>
<feature type="non-terminal residue" evidence="1">
    <location>
        <position position="74"/>
    </location>
</feature>
<name>A0A382R458_9ZZZZ</name>
<evidence type="ECO:0000313" key="1">
    <source>
        <dbReference type="EMBL" id="SVC91361.1"/>
    </source>
</evidence>
<dbReference type="InterPro" id="IPR029068">
    <property type="entry name" value="Glyas_Bleomycin-R_OHBP_Dase"/>
</dbReference>
<dbReference type="AlphaFoldDB" id="A0A382R458"/>
<gene>
    <name evidence="1" type="ORF">METZ01_LOCUS344215</name>
</gene>
<protein>
    <recommendedName>
        <fullName evidence="2">VOC domain-containing protein</fullName>
    </recommendedName>
</protein>
<evidence type="ECO:0008006" key="2">
    <source>
        <dbReference type="Google" id="ProtNLM"/>
    </source>
</evidence>
<reference evidence="1" key="1">
    <citation type="submission" date="2018-05" db="EMBL/GenBank/DDBJ databases">
        <authorList>
            <person name="Lanie J.A."/>
            <person name="Ng W.-L."/>
            <person name="Kazmierczak K.M."/>
            <person name="Andrzejewski T.M."/>
            <person name="Davidsen T.M."/>
            <person name="Wayne K.J."/>
            <person name="Tettelin H."/>
            <person name="Glass J.I."/>
            <person name="Rusch D."/>
            <person name="Podicherti R."/>
            <person name="Tsui H.-C.T."/>
            <person name="Winkler M.E."/>
        </authorList>
    </citation>
    <scope>NUCLEOTIDE SEQUENCE</scope>
</reference>
<proteinExistence type="predicted"/>